<dbReference type="Pfam" id="PF00149">
    <property type="entry name" value="Metallophos"/>
    <property type="match status" value="1"/>
</dbReference>
<keyword evidence="1" id="KW-0732">Signal</keyword>
<dbReference type="PRINTS" id="PR01607">
    <property type="entry name" value="APYRASEFAMLY"/>
</dbReference>
<evidence type="ECO:0000313" key="4">
    <source>
        <dbReference type="EMBL" id="UTF52977.1"/>
    </source>
</evidence>
<dbReference type="Proteomes" id="UP001056855">
    <property type="component" value="Chromosome"/>
</dbReference>
<dbReference type="SUPFAM" id="SSF55816">
    <property type="entry name" value="5'-nucleotidase (syn. UDP-sugar hydrolase), C-terminal domain"/>
    <property type="match status" value="1"/>
</dbReference>
<dbReference type="EMBL" id="CP100355">
    <property type="protein sequence ID" value="UTF52977.1"/>
    <property type="molecule type" value="Genomic_DNA"/>
</dbReference>
<evidence type="ECO:0000256" key="1">
    <source>
        <dbReference type="ARBA" id="ARBA00022729"/>
    </source>
</evidence>
<dbReference type="RefSeq" id="WP_254157092.1">
    <property type="nucleotide sequence ID" value="NZ_CP100355.1"/>
</dbReference>
<proteinExistence type="predicted"/>
<dbReference type="InterPro" id="IPR006179">
    <property type="entry name" value="5_nucleotidase/apyrase"/>
</dbReference>
<dbReference type="Pfam" id="PF02872">
    <property type="entry name" value="5_nucleotid_C"/>
    <property type="match status" value="1"/>
</dbReference>
<dbReference type="GO" id="GO:0016787">
    <property type="term" value="F:hydrolase activity"/>
    <property type="evidence" value="ECO:0007669"/>
    <property type="project" value="InterPro"/>
</dbReference>
<organism evidence="4 5">
    <name type="scientific">Natronosalvus rutilus</name>
    <dbReference type="NCBI Taxonomy" id="2953753"/>
    <lineage>
        <taxon>Archaea</taxon>
        <taxon>Methanobacteriati</taxon>
        <taxon>Methanobacteriota</taxon>
        <taxon>Stenosarchaea group</taxon>
        <taxon>Halobacteria</taxon>
        <taxon>Halobacteriales</taxon>
        <taxon>Natrialbaceae</taxon>
        <taxon>Natronosalvus</taxon>
    </lineage>
</organism>
<dbReference type="SUPFAM" id="SSF56300">
    <property type="entry name" value="Metallo-dependent phosphatases"/>
    <property type="match status" value="1"/>
</dbReference>
<dbReference type="InterPro" id="IPR008334">
    <property type="entry name" value="5'-Nucleotdase_C"/>
</dbReference>
<feature type="domain" description="Calcineurin-like phosphoesterase" evidence="2">
    <location>
        <begin position="4"/>
        <end position="199"/>
    </location>
</feature>
<dbReference type="InterPro" id="IPR004843">
    <property type="entry name" value="Calcineurin-like_PHP"/>
</dbReference>
<dbReference type="InterPro" id="IPR036907">
    <property type="entry name" value="5'-Nucleotdase_C_sf"/>
</dbReference>
<sequence>MPARVLQYSDVENACDEPARIGRLATALQRYRDEDTVVVGTGDNTAPGVLPLVMEGRQALEFYDAVDPDLETFGNHDFDFGVDATREIVRRSPQTWLSANVRRNGGPFGSDVGVRPWTVLERDGTRVGFTGVTTPRTVSLNPMATDIDVRDPVETARAAIDDLRDEGVDYVVVCSHLGRGDDALARQVDADVVLGGHVPSARNEVVEGTLLTRPGDGGTAIVDLSFDRDGPTATIRRTTELEPHEDVCRSFETLQAETGLDEVIARVDEPLDRSETTLFGGEARLGNFVTDAYRWKTGTDVAIQNSGGLRTGTTLSGDVTVADVISLVPFEEPVAVAEVSGSTLEAIFEGAAGLDLGFAEPDWWHAQVSGAVLEWNPTDHRVVVDSVGGEPLDPDQCYRVATSDYLFHTDDEFPALDPADRVERTEACQYDVLVEYARRHGIDPAIEGRVRRLESRLESSERTE</sequence>
<dbReference type="Gene3D" id="3.60.21.10">
    <property type="match status" value="1"/>
</dbReference>
<name>A0A9E7SUK6_9EURY</name>
<gene>
    <name evidence="4" type="ORF">NGM29_14510</name>
</gene>
<evidence type="ECO:0000313" key="5">
    <source>
        <dbReference type="Proteomes" id="UP001056855"/>
    </source>
</evidence>
<dbReference type="Gene3D" id="3.90.780.10">
    <property type="entry name" value="5'-Nucleotidase, C-terminal domain"/>
    <property type="match status" value="1"/>
</dbReference>
<protein>
    <submittedName>
        <fullName evidence="4">5'-nucleotidase C-terminal domain-containing protein</fullName>
    </submittedName>
</protein>
<dbReference type="GeneID" id="73291282"/>
<dbReference type="InterPro" id="IPR029052">
    <property type="entry name" value="Metallo-depent_PP-like"/>
</dbReference>
<evidence type="ECO:0000259" key="2">
    <source>
        <dbReference type="Pfam" id="PF00149"/>
    </source>
</evidence>
<keyword evidence="5" id="KW-1185">Reference proteome</keyword>
<dbReference type="PANTHER" id="PTHR11575">
    <property type="entry name" value="5'-NUCLEOTIDASE-RELATED"/>
    <property type="match status" value="1"/>
</dbReference>
<dbReference type="KEGG" id="sawl:NGM29_14510"/>
<dbReference type="GO" id="GO:0009166">
    <property type="term" value="P:nucleotide catabolic process"/>
    <property type="evidence" value="ECO:0007669"/>
    <property type="project" value="InterPro"/>
</dbReference>
<dbReference type="CDD" id="cd00845">
    <property type="entry name" value="MPP_UshA_N_like"/>
    <property type="match status" value="1"/>
</dbReference>
<dbReference type="AlphaFoldDB" id="A0A9E7SUK6"/>
<dbReference type="PANTHER" id="PTHR11575:SF24">
    <property type="entry name" value="5'-NUCLEOTIDASE"/>
    <property type="match status" value="1"/>
</dbReference>
<evidence type="ECO:0000259" key="3">
    <source>
        <dbReference type="Pfam" id="PF02872"/>
    </source>
</evidence>
<reference evidence="4" key="1">
    <citation type="submission" date="2022-06" db="EMBL/GenBank/DDBJ databases">
        <title>Diverse halophilic archaea isolated from saline environments.</title>
        <authorList>
            <person name="Cui H.-L."/>
        </authorList>
    </citation>
    <scope>NUCLEOTIDE SEQUENCE</scope>
    <source>
        <strain evidence="4">WLHS1</strain>
    </source>
</reference>
<accession>A0A9E7SUK6</accession>
<feature type="domain" description="5'-Nucleotidase C-terminal" evidence="3">
    <location>
        <begin position="263"/>
        <end position="417"/>
    </location>
</feature>